<comment type="caution">
    <text evidence="9">The sequence shown here is derived from an EMBL/GenBank/DDBJ whole genome shotgun (WGS) entry which is preliminary data.</text>
</comment>
<sequence length="245" mass="25668">MSANNEAGGSSYAEPANTVFLQGIKDGMPIAIGYAPVAITFGVLAGNTGLKAFEALLMSMLVFAGAAQYMALSMIAAGSGVLAVISATFVVNLRHLLMSTAMNERIDKGTRSKRSLAAFLLTDEVFAVSSAKKSPIPLTELIGTGLAAYSSWIGFTLAGYYTGGVIPVFLQESLGIALYALFIALIVPSIQSGGRLVFFLAALGGLFHAAYAQWMDTGWAVMLAAISAVAVMELIEGGIKWRHRS</sequence>
<keyword evidence="4" id="KW-1003">Cell membrane</keyword>
<evidence type="ECO:0000313" key="9">
    <source>
        <dbReference type="EMBL" id="SES20287.1"/>
    </source>
</evidence>
<dbReference type="PANTHER" id="PTHR34979:SF1">
    <property type="entry name" value="INNER MEMBRANE PROTEIN YGAZ"/>
    <property type="match status" value="1"/>
</dbReference>
<dbReference type="PANTHER" id="PTHR34979">
    <property type="entry name" value="INNER MEMBRANE PROTEIN YGAZ"/>
    <property type="match status" value="1"/>
</dbReference>
<dbReference type="Proteomes" id="UP000199318">
    <property type="component" value="Unassembled WGS sequence"/>
</dbReference>
<evidence type="ECO:0000313" key="10">
    <source>
        <dbReference type="Proteomes" id="UP000199318"/>
    </source>
</evidence>
<dbReference type="InterPro" id="IPR011606">
    <property type="entry name" value="Brnchd-chn_aa_trnsp_permease"/>
</dbReference>
<protein>
    <submittedName>
        <fullName evidence="9">4-azaleucine resistance probable transporter AzlC</fullName>
    </submittedName>
</protein>
<feature type="transmembrane region" description="Helical" evidence="8">
    <location>
        <begin position="27"/>
        <end position="45"/>
    </location>
</feature>
<keyword evidence="10" id="KW-1185">Reference proteome</keyword>
<dbReference type="STRING" id="1464123.SAMN05444126_12031"/>
<organism evidence="9 10">
    <name type="scientific">Salisediminibacterium halotolerans</name>
    <dbReference type="NCBI Taxonomy" id="517425"/>
    <lineage>
        <taxon>Bacteria</taxon>
        <taxon>Bacillati</taxon>
        <taxon>Bacillota</taxon>
        <taxon>Bacilli</taxon>
        <taxon>Bacillales</taxon>
        <taxon>Bacillaceae</taxon>
        <taxon>Salisediminibacterium</taxon>
    </lineage>
</organism>
<reference evidence="10" key="1">
    <citation type="submission" date="2016-10" db="EMBL/GenBank/DDBJ databases">
        <authorList>
            <person name="de Groot N.N."/>
        </authorList>
    </citation>
    <scope>NUCLEOTIDE SEQUENCE [LARGE SCALE GENOMIC DNA]</scope>
    <source>
        <strain evidence="10">10nlg</strain>
    </source>
</reference>
<keyword evidence="5 8" id="KW-0812">Transmembrane</keyword>
<dbReference type="Pfam" id="PF03591">
    <property type="entry name" value="AzlC"/>
    <property type="match status" value="1"/>
</dbReference>
<keyword evidence="6 8" id="KW-1133">Transmembrane helix</keyword>
<evidence type="ECO:0000256" key="2">
    <source>
        <dbReference type="ARBA" id="ARBA00010735"/>
    </source>
</evidence>
<evidence type="ECO:0000256" key="6">
    <source>
        <dbReference type="ARBA" id="ARBA00022989"/>
    </source>
</evidence>
<evidence type="ECO:0000256" key="7">
    <source>
        <dbReference type="ARBA" id="ARBA00023136"/>
    </source>
</evidence>
<feature type="transmembrane region" description="Helical" evidence="8">
    <location>
        <begin position="77"/>
        <end position="97"/>
    </location>
</feature>
<keyword evidence="7 8" id="KW-0472">Membrane</keyword>
<dbReference type="EMBL" id="FOGV01000020">
    <property type="protein sequence ID" value="SES20287.1"/>
    <property type="molecule type" value="Genomic_DNA"/>
</dbReference>
<evidence type="ECO:0000256" key="4">
    <source>
        <dbReference type="ARBA" id="ARBA00022475"/>
    </source>
</evidence>
<gene>
    <name evidence="9" type="ORF">SAMN05444126_12031</name>
</gene>
<evidence type="ECO:0000256" key="3">
    <source>
        <dbReference type="ARBA" id="ARBA00022448"/>
    </source>
</evidence>
<feature type="transmembrane region" description="Helical" evidence="8">
    <location>
        <begin position="141"/>
        <end position="162"/>
    </location>
</feature>
<dbReference type="RefSeq" id="WP_093073742.1">
    <property type="nucleotide sequence ID" value="NZ_FOGV01000020.1"/>
</dbReference>
<feature type="transmembrane region" description="Helical" evidence="8">
    <location>
        <begin position="217"/>
        <end position="235"/>
    </location>
</feature>
<accession>A0A1H9VGC2</accession>
<keyword evidence="3" id="KW-0813">Transport</keyword>
<dbReference type="GO" id="GO:0005886">
    <property type="term" value="C:plasma membrane"/>
    <property type="evidence" value="ECO:0007669"/>
    <property type="project" value="UniProtKB-SubCell"/>
</dbReference>
<proteinExistence type="inferred from homology"/>
<dbReference type="AlphaFoldDB" id="A0A1H9VGC2"/>
<evidence type="ECO:0000256" key="8">
    <source>
        <dbReference type="SAM" id="Phobius"/>
    </source>
</evidence>
<comment type="similarity">
    <text evidence="2">Belongs to the AzlC family.</text>
</comment>
<dbReference type="OrthoDB" id="3177005at2"/>
<dbReference type="GO" id="GO:1903785">
    <property type="term" value="P:L-valine transmembrane transport"/>
    <property type="evidence" value="ECO:0007669"/>
    <property type="project" value="TreeGrafter"/>
</dbReference>
<comment type="subcellular location">
    <subcellularLocation>
        <location evidence="1">Cell membrane</location>
        <topology evidence="1">Multi-pass membrane protein</topology>
    </subcellularLocation>
</comment>
<evidence type="ECO:0000256" key="5">
    <source>
        <dbReference type="ARBA" id="ARBA00022692"/>
    </source>
</evidence>
<evidence type="ECO:0000256" key="1">
    <source>
        <dbReference type="ARBA" id="ARBA00004651"/>
    </source>
</evidence>
<name>A0A1H9VGC2_9BACI</name>